<reference evidence="1" key="1">
    <citation type="submission" date="2021-06" db="EMBL/GenBank/DDBJ databases">
        <authorList>
            <person name="Kallberg Y."/>
            <person name="Tangrot J."/>
            <person name="Rosling A."/>
        </authorList>
    </citation>
    <scope>NUCLEOTIDE SEQUENCE</scope>
    <source>
        <strain evidence="1">MA453B</strain>
    </source>
</reference>
<protein>
    <submittedName>
        <fullName evidence="1">18378_t:CDS:1</fullName>
    </submittedName>
</protein>
<name>A0A9N9P2A2_9GLOM</name>
<dbReference type="AlphaFoldDB" id="A0A9N9P2A2"/>
<dbReference type="OrthoDB" id="2397143at2759"/>
<accession>A0A9N9P2A2</accession>
<keyword evidence="2" id="KW-1185">Reference proteome</keyword>
<evidence type="ECO:0000313" key="2">
    <source>
        <dbReference type="Proteomes" id="UP000789405"/>
    </source>
</evidence>
<organism evidence="1 2">
    <name type="scientific">Dentiscutata erythropus</name>
    <dbReference type="NCBI Taxonomy" id="1348616"/>
    <lineage>
        <taxon>Eukaryota</taxon>
        <taxon>Fungi</taxon>
        <taxon>Fungi incertae sedis</taxon>
        <taxon>Mucoromycota</taxon>
        <taxon>Glomeromycotina</taxon>
        <taxon>Glomeromycetes</taxon>
        <taxon>Diversisporales</taxon>
        <taxon>Gigasporaceae</taxon>
        <taxon>Dentiscutata</taxon>
    </lineage>
</organism>
<dbReference type="EMBL" id="CAJVPY010023697">
    <property type="protein sequence ID" value="CAG8785452.1"/>
    <property type="molecule type" value="Genomic_DNA"/>
</dbReference>
<sequence>TAKQSTTKITPFFLVYGREARFPFHPDENEKLLEGTFLQRIFELVEILPKVRNNAVRRVEKAQESAKRRHDQDLQHIEKFKKGDLVLVYKASQQYLKSHKLHPKWKGPFVVHKVLEKEVYKLRSIDRKIIKTPINRKLLKKYYST</sequence>
<dbReference type="Proteomes" id="UP000789405">
    <property type="component" value="Unassembled WGS sequence"/>
</dbReference>
<gene>
    <name evidence="1" type="ORF">DERYTH_LOCUS20308</name>
</gene>
<comment type="caution">
    <text evidence="1">The sequence shown here is derived from an EMBL/GenBank/DDBJ whole genome shotgun (WGS) entry which is preliminary data.</text>
</comment>
<feature type="non-terminal residue" evidence="1">
    <location>
        <position position="1"/>
    </location>
</feature>
<evidence type="ECO:0000313" key="1">
    <source>
        <dbReference type="EMBL" id="CAG8785452.1"/>
    </source>
</evidence>
<proteinExistence type="predicted"/>